<protein>
    <recommendedName>
        <fullName evidence="5">Inorganic phosphate transporter PHO86</fullName>
    </recommendedName>
</protein>
<dbReference type="InterPro" id="IPR024297">
    <property type="entry name" value="Pho86"/>
</dbReference>
<dbReference type="VEuPathDB" id="FungiDB:C5L36_0A04940"/>
<evidence type="ECO:0000256" key="1">
    <source>
        <dbReference type="SAM" id="MobiDB-lite"/>
    </source>
</evidence>
<dbReference type="GeneID" id="40381607"/>
<gene>
    <name evidence="3" type="ORF">C5L36_0A04940</name>
</gene>
<name>A0A2U9QY27_PICKU</name>
<evidence type="ECO:0000313" key="3">
    <source>
        <dbReference type="EMBL" id="AWU73897.1"/>
    </source>
</evidence>
<dbReference type="AlphaFoldDB" id="A0A2U9QY27"/>
<feature type="transmembrane region" description="Helical" evidence="2">
    <location>
        <begin position="127"/>
        <end position="147"/>
    </location>
</feature>
<evidence type="ECO:0008006" key="5">
    <source>
        <dbReference type="Google" id="ProtNLM"/>
    </source>
</evidence>
<evidence type="ECO:0000256" key="2">
    <source>
        <dbReference type="SAM" id="Phobius"/>
    </source>
</evidence>
<feature type="transmembrane region" description="Helical" evidence="2">
    <location>
        <begin position="175"/>
        <end position="196"/>
    </location>
</feature>
<dbReference type="Pfam" id="PF11124">
    <property type="entry name" value="Pho86"/>
    <property type="match status" value="1"/>
</dbReference>
<keyword evidence="4" id="KW-1185">Reference proteome</keyword>
<organism evidence="3 4">
    <name type="scientific">Pichia kudriavzevii</name>
    <name type="common">Yeast</name>
    <name type="synonym">Issatchenkia orientalis</name>
    <dbReference type="NCBI Taxonomy" id="4909"/>
    <lineage>
        <taxon>Eukaryota</taxon>
        <taxon>Fungi</taxon>
        <taxon>Dikarya</taxon>
        <taxon>Ascomycota</taxon>
        <taxon>Saccharomycotina</taxon>
        <taxon>Pichiomycetes</taxon>
        <taxon>Pichiales</taxon>
        <taxon>Pichiaceae</taxon>
        <taxon>Pichia</taxon>
    </lineage>
</organism>
<dbReference type="Proteomes" id="UP000249293">
    <property type="component" value="Chromosome 1"/>
</dbReference>
<feature type="compositionally biased region" description="Basic and acidic residues" evidence="1">
    <location>
        <begin position="25"/>
        <end position="35"/>
    </location>
</feature>
<feature type="compositionally biased region" description="Basic and acidic residues" evidence="1">
    <location>
        <begin position="47"/>
        <end position="73"/>
    </location>
</feature>
<sequence length="350" mass="40968">MQNRGIYPERPPTLAEALYSGKKFNKPENGDEILERLGLPPTSSVPQKKEEAPRRNLKKEPKKEPKKEKKTEIKQVVKQVDAHLDAPLPDTSESKIHAQFIKPEECEAVLNLQMDYILKRKSDMIKFIFRSRFFMSLFFLLLSAVSYNRIGEYFNPYTMKDPFSLLKNGYFLDDLFILFFQVLLFIAISFTWLRIVSAPLEKESKKVAENAEQYFGCDIKQYASVKNVNKPRKEDRDLVKQVKENTYCINYRDVPVAFLATTPGKEVKIVGFAVRRVYIKAELLKDLLGMMFKSGVRKAEVELFNFEEFDIGIFRKIGFTRTKREKFSKWWILTGVTRDTYSFDMDDIEF</sequence>
<proteinExistence type="predicted"/>
<dbReference type="OrthoDB" id="4082764at2759"/>
<feature type="region of interest" description="Disordered" evidence="1">
    <location>
        <begin position="22"/>
        <end position="73"/>
    </location>
</feature>
<accession>A0A2U9QY27</accession>
<keyword evidence="2" id="KW-0812">Transmembrane</keyword>
<evidence type="ECO:0000313" key="4">
    <source>
        <dbReference type="Proteomes" id="UP000249293"/>
    </source>
</evidence>
<dbReference type="EMBL" id="CP028773">
    <property type="protein sequence ID" value="AWU73897.1"/>
    <property type="molecule type" value="Genomic_DNA"/>
</dbReference>
<dbReference type="RefSeq" id="XP_029319374.1">
    <property type="nucleotide sequence ID" value="XM_029463514.1"/>
</dbReference>
<dbReference type="STRING" id="4909.A0A2U9QY27"/>
<keyword evidence="2" id="KW-0472">Membrane</keyword>
<reference evidence="3 4" key="1">
    <citation type="submission" date="2018-06" db="EMBL/GenBank/DDBJ databases">
        <title>Population genomics shows no distinction between pathogenic Candida krusei and environmental Pichia kudriavzevii: One species, four names.</title>
        <authorList>
            <person name="Douglass A.P."/>
            <person name="Offei B."/>
            <person name="Braun-Galleani S."/>
            <person name="Coughlan A.Y."/>
            <person name="Martos A."/>
            <person name="Ortiz-Merino R.A."/>
            <person name="Byrne K.P."/>
            <person name="Wolfe K.H."/>
        </authorList>
    </citation>
    <scope>NUCLEOTIDE SEQUENCE [LARGE SCALE GENOMIC DNA]</scope>
    <source>
        <strain evidence="3 4">CBS573</strain>
    </source>
</reference>
<dbReference type="KEGG" id="pkz:C5L36_0A04940"/>
<keyword evidence="2" id="KW-1133">Transmembrane helix</keyword>